<evidence type="ECO:0000313" key="2">
    <source>
        <dbReference type="Proteomes" id="UP000250299"/>
    </source>
</evidence>
<proteinExistence type="predicted"/>
<gene>
    <name evidence="1" type="ORF">DKY63_28590</name>
</gene>
<dbReference type="AlphaFoldDB" id="A0A2Z4RRM4"/>
<protein>
    <submittedName>
        <fullName evidence="1">Uncharacterized protein</fullName>
    </submittedName>
</protein>
<dbReference type="OrthoDB" id="7033470at2"/>
<dbReference type="Proteomes" id="UP000250299">
    <property type="component" value="Chromosome"/>
</dbReference>
<sequence>MPGLICTGFARSPAKDNTNLQEQSLLAIASGQSASMLNVPPLSRASFAPTGFVSVSPSIG</sequence>
<reference evidence="1 2" key="1">
    <citation type="submission" date="2018-05" db="EMBL/GenBank/DDBJ databases">
        <title>Whole genome sequence of Pseudomonas putida JBC17.</title>
        <authorList>
            <person name="Lee Y.H."/>
            <person name="David K."/>
        </authorList>
    </citation>
    <scope>NUCLEOTIDE SEQUENCE [LARGE SCALE GENOMIC DNA]</scope>
    <source>
        <strain evidence="1 2">JBC17</strain>
    </source>
</reference>
<accession>A0A2Z4RRM4</accession>
<organism evidence="1 2">
    <name type="scientific">Pseudomonas putida</name>
    <name type="common">Arthrobacter siderocapsulatus</name>
    <dbReference type="NCBI Taxonomy" id="303"/>
    <lineage>
        <taxon>Bacteria</taxon>
        <taxon>Pseudomonadati</taxon>
        <taxon>Pseudomonadota</taxon>
        <taxon>Gammaproteobacteria</taxon>
        <taxon>Pseudomonadales</taxon>
        <taxon>Pseudomonadaceae</taxon>
        <taxon>Pseudomonas</taxon>
    </lineage>
</organism>
<dbReference type="EMBL" id="CP029693">
    <property type="protein sequence ID" value="AWY43666.1"/>
    <property type="molecule type" value="Genomic_DNA"/>
</dbReference>
<name>A0A2Z4RRM4_PSEPU</name>
<evidence type="ECO:0000313" key="1">
    <source>
        <dbReference type="EMBL" id="AWY43666.1"/>
    </source>
</evidence>